<dbReference type="AlphaFoldDB" id="A0A5M6IGE8"/>
<reference evidence="2 3" key="1">
    <citation type="submission" date="2019-09" db="EMBL/GenBank/DDBJ databases">
        <title>Genome sequence of Roseospira marina, one of the more divergent members of the non-sulfur purple photosynthetic bacterial family, the Rhodospirillaceae.</title>
        <authorList>
            <person name="Meyer T."/>
            <person name="Kyndt J."/>
        </authorList>
    </citation>
    <scope>NUCLEOTIDE SEQUENCE [LARGE SCALE GENOMIC DNA]</scope>
    <source>
        <strain evidence="2 3">DSM 15113</strain>
    </source>
</reference>
<dbReference type="RefSeq" id="WP_150060850.1">
    <property type="nucleotide sequence ID" value="NZ_JACHII010000003.1"/>
</dbReference>
<sequence length="336" mass="35542">MTPDVALHANGTDITAAIRDRLLSLTVQDEAGVTSDQVTLKLDDRPLSGGRRAALPEIGTRLTVALGARATGLVETGTYIVDEITYSGPPETLTVRARHADMPGPFRTPATRSWDATTLGDIARTLAAGFGYTAVVSPALDAIAVDHADQTEESPMAFLNRLAEAHDGIVKPCAGRLVLAPKGTAKSVSGQPLPELRLRPRDLSTWSYTHAARKDPGQGAGQGDDGGTQAEHWDLGAAELRTETAGTEPRTAVRYTRATDTEAVATARATKAQGDRAKATFRATLPGNPTVAAEQKLVLEGIRPGIPAAWRIAKVTHTLDRSGFITRLEAELFTGT</sequence>
<dbReference type="Proteomes" id="UP000324065">
    <property type="component" value="Unassembled WGS sequence"/>
</dbReference>
<dbReference type="OrthoDB" id="4070623at2"/>
<evidence type="ECO:0000313" key="3">
    <source>
        <dbReference type="Proteomes" id="UP000324065"/>
    </source>
</evidence>
<accession>A0A5M6IGE8</accession>
<evidence type="ECO:0000256" key="1">
    <source>
        <dbReference type="SAM" id="MobiDB-lite"/>
    </source>
</evidence>
<dbReference type="EMBL" id="VWPJ01000002">
    <property type="protein sequence ID" value="KAA5606839.1"/>
    <property type="molecule type" value="Genomic_DNA"/>
</dbReference>
<evidence type="ECO:0000313" key="2">
    <source>
        <dbReference type="EMBL" id="KAA5606839.1"/>
    </source>
</evidence>
<comment type="caution">
    <text evidence="2">The sequence shown here is derived from an EMBL/GenBank/DDBJ whole genome shotgun (WGS) entry which is preliminary data.</text>
</comment>
<gene>
    <name evidence="2" type="ORF">F1188_02660</name>
</gene>
<proteinExistence type="predicted"/>
<organism evidence="2 3">
    <name type="scientific">Roseospira marina</name>
    <dbReference type="NCBI Taxonomy" id="140057"/>
    <lineage>
        <taxon>Bacteria</taxon>
        <taxon>Pseudomonadati</taxon>
        <taxon>Pseudomonadota</taxon>
        <taxon>Alphaproteobacteria</taxon>
        <taxon>Rhodospirillales</taxon>
        <taxon>Rhodospirillaceae</taxon>
        <taxon>Roseospira</taxon>
    </lineage>
</organism>
<protein>
    <submittedName>
        <fullName evidence="2">Late control protein D</fullName>
    </submittedName>
</protein>
<dbReference type="SUPFAM" id="SSF69279">
    <property type="entry name" value="Phage tail proteins"/>
    <property type="match status" value="1"/>
</dbReference>
<dbReference type="Pfam" id="PF05954">
    <property type="entry name" value="Phage_GPD"/>
    <property type="match status" value="1"/>
</dbReference>
<name>A0A5M6IGE8_9PROT</name>
<keyword evidence="3" id="KW-1185">Reference proteome</keyword>
<feature type="region of interest" description="Disordered" evidence="1">
    <location>
        <begin position="211"/>
        <end position="230"/>
    </location>
</feature>